<keyword evidence="1" id="KW-0472">Membrane</keyword>
<proteinExistence type="predicted"/>
<name>A0A8C5QR72_9ANUR</name>
<dbReference type="Proteomes" id="UP000694569">
    <property type="component" value="Unplaced"/>
</dbReference>
<feature type="transmembrane region" description="Helical" evidence="1">
    <location>
        <begin position="31"/>
        <end position="54"/>
    </location>
</feature>
<keyword evidence="1" id="KW-1133">Transmembrane helix</keyword>
<dbReference type="GeneTree" id="ENSGT00940000169873"/>
<organism evidence="2 3">
    <name type="scientific">Leptobrachium leishanense</name>
    <name type="common">Leishan spiny toad</name>
    <dbReference type="NCBI Taxonomy" id="445787"/>
    <lineage>
        <taxon>Eukaryota</taxon>
        <taxon>Metazoa</taxon>
        <taxon>Chordata</taxon>
        <taxon>Craniata</taxon>
        <taxon>Vertebrata</taxon>
        <taxon>Euteleostomi</taxon>
        <taxon>Amphibia</taxon>
        <taxon>Batrachia</taxon>
        <taxon>Anura</taxon>
        <taxon>Pelobatoidea</taxon>
        <taxon>Megophryidae</taxon>
        <taxon>Leptobrachium</taxon>
    </lineage>
</organism>
<keyword evidence="1" id="KW-0812">Transmembrane</keyword>
<accession>A0A8C5QR72</accession>
<evidence type="ECO:0000256" key="1">
    <source>
        <dbReference type="SAM" id="Phobius"/>
    </source>
</evidence>
<evidence type="ECO:0000313" key="3">
    <source>
        <dbReference type="Proteomes" id="UP000694569"/>
    </source>
</evidence>
<sequence>MPHNVSPPALLWLEEMGVVTFLQIRRLILQAGLLVCAGIFLLWVSVFLYGSFYYSYMPAESLAYSHRCGRVYECREGSTK</sequence>
<dbReference type="AlphaFoldDB" id="A0A8C5QR72"/>
<reference evidence="2" key="2">
    <citation type="submission" date="2025-09" db="UniProtKB">
        <authorList>
            <consortium name="Ensembl"/>
        </authorList>
    </citation>
    <scope>IDENTIFICATION</scope>
</reference>
<dbReference type="Ensembl" id="ENSLLET00000042030.1">
    <property type="protein sequence ID" value="ENSLLEP00000040390.1"/>
    <property type="gene ID" value="ENSLLEG00000025688.1"/>
</dbReference>
<evidence type="ECO:0008006" key="4">
    <source>
        <dbReference type="Google" id="ProtNLM"/>
    </source>
</evidence>
<keyword evidence="3" id="KW-1185">Reference proteome</keyword>
<dbReference type="OrthoDB" id="3990054at2759"/>
<reference evidence="2" key="1">
    <citation type="submission" date="2025-08" db="UniProtKB">
        <authorList>
            <consortium name="Ensembl"/>
        </authorList>
    </citation>
    <scope>IDENTIFICATION</scope>
</reference>
<protein>
    <recommendedName>
        <fullName evidence="4">Seipin</fullName>
    </recommendedName>
</protein>
<evidence type="ECO:0000313" key="2">
    <source>
        <dbReference type="Ensembl" id="ENSLLEP00000040390.1"/>
    </source>
</evidence>